<dbReference type="RefSeq" id="WP_090251755.1">
    <property type="nucleotide sequence ID" value="NZ_FMTL01000002.1"/>
</dbReference>
<organism evidence="1 2">
    <name type="scientific">Pseudomonas peli</name>
    <dbReference type="NCBI Taxonomy" id="592361"/>
    <lineage>
        <taxon>Bacteria</taxon>
        <taxon>Pseudomonadati</taxon>
        <taxon>Pseudomonadota</taxon>
        <taxon>Gammaproteobacteria</taxon>
        <taxon>Pseudomonadales</taxon>
        <taxon>Pseudomonadaceae</taxon>
        <taxon>Pseudomonas</taxon>
    </lineage>
</organism>
<dbReference type="EMBL" id="FMTL01000002">
    <property type="protein sequence ID" value="SCW60705.1"/>
    <property type="molecule type" value="Genomic_DNA"/>
</dbReference>
<accession>A0AB37Z7B3</accession>
<keyword evidence="2" id="KW-1185">Reference proteome</keyword>
<evidence type="ECO:0008006" key="3">
    <source>
        <dbReference type="Google" id="ProtNLM"/>
    </source>
</evidence>
<dbReference type="Proteomes" id="UP000242418">
    <property type="component" value="Unassembled WGS sequence"/>
</dbReference>
<name>A0AB37Z7B3_9PSED</name>
<comment type="caution">
    <text evidence="1">The sequence shown here is derived from an EMBL/GenBank/DDBJ whole genome shotgun (WGS) entry which is preliminary data.</text>
</comment>
<evidence type="ECO:0000313" key="2">
    <source>
        <dbReference type="Proteomes" id="UP000242418"/>
    </source>
</evidence>
<dbReference type="AlphaFoldDB" id="A0AB37Z7B3"/>
<sequence length="370" mass="42096">MINFENRLASLKNRRQGTAERDRIEKGLYSFAGDQRPTEAHEKLRENAAIKYVIGAMAAVSSESTRISKDEGERVASTLIDLLKTSGISAEMRMQGSVALDIHIEGHSDVDMLILKADIITIQRPALPGTNYVDASDTRPIVEIVSELRKQSEEKLKSRYYAAEVNISGSKSIALSGGSLKRKVDIVPSIWHDTHDYQRTKLDHFRVVQIYDKENHTLIDNKPLLHIKKINERDALYTGNLKKTVRLMKNIIADMPDYKKNKAKKLTSYDIAGIAFAMNEKLNCSQYFPLVLLENLRSFLLVLTYLEEPRNSLMAPDESRKIFNTDEKTDALRILYEEVNSLAIAVQTAISPYQEKYDGELLKRKQVIFF</sequence>
<protein>
    <recommendedName>
        <fullName evidence="3">Nucleotidyltransferase domain-containing protein</fullName>
    </recommendedName>
</protein>
<evidence type="ECO:0000313" key="1">
    <source>
        <dbReference type="EMBL" id="SCW60705.1"/>
    </source>
</evidence>
<reference evidence="1 2" key="1">
    <citation type="submission" date="2016-10" db="EMBL/GenBank/DDBJ databases">
        <authorList>
            <person name="Varghese N."/>
            <person name="Submissions S."/>
        </authorList>
    </citation>
    <scope>NUCLEOTIDE SEQUENCE [LARGE SCALE GENOMIC DNA]</scope>
    <source>
        <strain evidence="1 2">DSM 17833</strain>
    </source>
</reference>
<proteinExistence type="predicted"/>
<gene>
    <name evidence="1" type="ORF">SAMN05216370_2099</name>
</gene>